<evidence type="ECO:0000256" key="1">
    <source>
        <dbReference type="SAM" id="Phobius"/>
    </source>
</evidence>
<dbReference type="Proteomes" id="UP000033935">
    <property type="component" value="Unassembled WGS sequence"/>
</dbReference>
<sequence length="457" mass="51885">MSTGNTVPPSPCAEKGIYRAGTLTYTKYTLATLFIWMLWGDFCFVLMEALIPQLLPLSLKNLNASNALIGLFVGSLSAAINMIICPIVSFRSDRTRSRFGRRIPYLFFATPFVAFFLILVGWSPQLGSMLNRFFPCGLSPVATALVLVAVFCVCFQFFNMFVASVFYYLFTDVVPEQFMGRFMALFRVVGAAAGFCFTRYILGLADNYMPWIYTGIAILYFVSFMLMCWRVKEGEYPPPTDTEERKNFFCSFKLYFKECFSNPYYCWFFLGTALNAVSVVCRTMFNIFFAKENLGMSLAEYGKIASWGMLLGMVLYLPLGYLVDKLHPLRVYISGIILVVLTNIFGFILIDSYSTFFVFTMLFAIVYAIQSASNLPMYACLLPKERWGQFCSAQAMLQAVMLIAANYGGGLFMDIVGDYRFIYAWDAVFTAVALFAMIMVYRGWQRYGGRKNYVAPL</sequence>
<feature type="transmembrane region" description="Helical" evidence="1">
    <location>
        <begin position="142"/>
        <end position="170"/>
    </location>
</feature>
<keyword evidence="1" id="KW-1133">Transmembrane helix</keyword>
<dbReference type="SUPFAM" id="SSF103473">
    <property type="entry name" value="MFS general substrate transporter"/>
    <property type="match status" value="1"/>
</dbReference>
<keyword evidence="1" id="KW-0812">Transmembrane</keyword>
<dbReference type="PANTHER" id="PTHR23528">
    <property type="match status" value="1"/>
</dbReference>
<evidence type="ECO:0000313" key="3">
    <source>
        <dbReference type="Proteomes" id="UP000033935"/>
    </source>
</evidence>
<feature type="transmembrane region" description="Helical" evidence="1">
    <location>
        <begin position="182"/>
        <end position="202"/>
    </location>
</feature>
<feature type="transmembrane region" description="Helical" evidence="1">
    <location>
        <begin position="305"/>
        <end position="324"/>
    </location>
</feature>
<feature type="transmembrane region" description="Helical" evidence="1">
    <location>
        <begin position="387"/>
        <end position="409"/>
    </location>
</feature>
<reference evidence="2 3" key="1">
    <citation type="journal article" date="2015" name="Nature">
        <title>rRNA introns, odd ribosomes, and small enigmatic genomes across a large radiation of phyla.</title>
        <authorList>
            <person name="Brown C.T."/>
            <person name="Hug L.A."/>
            <person name="Thomas B.C."/>
            <person name="Sharon I."/>
            <person name="Castelle C.J."/>
            <person name="Singh A."/>
            <person name="Wilkins M.J."/>
            <person name="Williams K.H."/>
            <person name="Banfield J.F."/>
        </authorList>
    </citation>
    <scope>NUCLEOTIDE SEQUENCE [LARGE SCALE GENOMIC DNA]</scope>
</reference>
<feature type="transmembrane region" description="Helical" evidence="1">
    <location>
        <begin position="208"/>
        <end position="229"/>
    </location>
</feature>
<feature type="transmembrane region" description="Helical" evidence="1">
    <location>
        <begin position="264"/>
        <end position="285"/>
    </location>
</feature>
<protein>
    <submittedName>
        <fullName evidence="2">Major facilitator superfamily</fullName>
    </submittedName>
</protein>
<proteinExistence type="predicted"/>
<keyword evidence="1" id="KW-0472">Membrane</keyword>
<evidence type="ECO:0000313" key="2">
    <source>
        <dbReference type="EMBL" id="KKR03978.1"/>
    </source>
</evidence>
<feature type="transmembrane region" description="Helical" evidence="1">
    <location>
        <begin position="356"/>
        <end position="375"/>
    </location>
</feature>
<dbReference type="EMBL" id="LBWG01000015">
    <property type="protein sequence ID" value="KKR03978.1"/>
    <property type="molecule type" value="Genomic_DNA"/>
</dbReference>
<dbReference type="Pfam" id="PF13347">
    <property type="entry name" value="MFS_2"/>
    <property type="match status" value="1"/>
</dbReference>
<dbReference type="Gene3D" id="1.20.1250.20">
    <property type="entry name" value="MFS general substrate transporter like domains"/>
    <property type="match status" value="1"/>
</dbReference>
<organism evidence="2 3">
    <name type="scientific">Candidatus Uhrbacteria bacterium GW2011_GWF2_39_13</name>
    <dbReference type="NCBI Taxonomy" id="1618995"/>
    <lineage>
        <taxon>Bacteria</taxon>
        <taxon>Candidatus Uhriibacteriota</taxon>
    </lineage>
</organism>
<name>A0A0G0MLE5_9BACT</name>
<accession>A0A0G0MLE5</accession>
<comment type="caution">
    <text evidence="2">The sequence shown here is derived from an EMBL/GenBank/DDBJ whole genome shotgun (WGS) entry which is preliminary data.</text>
</comment>
<dbReference type="PANTHER" id="PTHR23528:SF1">
    <property type="entry name" value="MAJOR FACILITATOR SUPERFAMILY (MFS) PROFILE DOMAIN-CONTAINING PROTEIN"/>
    <property type="match status" value="1"/>
</dbReference>
<feature type="transmembrane region" description="Helical" evidence="1">
    <location>
        <begin position="102"/>
        <end position="122"/>
    </location>
</feature>
<dbReference type="AlphaFoldDB" id="A0A0G0MLE5"/>
<feature type="transmembrane region" description="Helical" evidence="1">
    <location>
        <begin position="421"/>
        <end position="441"/>
    </location>
</feature>
<feature type="transmembrane region" description="Helical" evidence="1">
    <location>
        <begin position="67"/>
        <end position="90"/>
    </location>
</feature>
<dbReference type="InterPro" id="IPR036259">
    <property type="entry name" value="MFS_trans_sf"/>
</dbReference>
<gene>
    <name evidence="2" type="ORF">UT30_C0015G0014</name>
</gene>
<feature type="transmembrane region" description="Helical" evidence="1">
    <location>
        <begin position="331"/>
        <end position="350"/>
    </location>
</feature>
<feature type="transmembrane region" description="Helical" evidence="1">
    <location>
        <begin position="28"/>
        <end position="47"/>
    </location>
</feature>